<dbReference type="OrthoDB" id="9788068at2"/>
<dbReference type="GO" id="GO:0004067">
    <property type="term" value="F:asparaginase activity"/>
    <property type="evidence" value="ECO:0007669"/>
    <property type="project" value="UniProtKB-UniRule"/>
</dbReference>
<dbReference type="PROSITE" id="PS51732">
    <property type="entry name" value="ASN_GLN_ASE_3"/>
    <property type="match status" value="1"/>
</dbReference>
<evidence type="ECO:0000313" key="3">
    <source>
        <dbReference type="EMBL" id="ADR34808.1"/>
    </source>
</evidence>
<reference evidence="3 4" key="1">
    <citation type="journal article" date="2012" name="Stand. Genomic Sci.">
        <title>Complete genome sequence of the sulfur compounds oxidizing chemolithoautotroph Sulfuricurvum kujiense type strain (YK-1(T)).</title>
        <authorList>
            <person name="Han C."/>
            <person name="Kotsyurbenko O."/>
            <person name="Chertkov O."/>
            <person name="Held B."/>
            <person name="Lapidus A."/>
            <person name="Nolan M."/>
            <person name="Lucas S."/>
            <person name="Hammon N."/>
            <person name="Deshpande S."/>
            <person name="Cheng J.F."/>
            <person name="Tapia R."/>
            <person name="Goodwin L.A."/>
            <person name="Pitluck S."/>
            <person name="Liolios K."/>
            <person name="Pagani I."/>
            <person name="Ivanova N."/>
            <person name="Mavromatis K."/>
            <person name="Mikhailova N."/>
            <person name="Pati A."/>
            <person name="Chen A."/>
            <person name="Palaniappan K."/>
            <person name="Land M."/>
            <person name="Hauser L."/>
            <person name="Chang Y.J."/>
            <person name="Jeffries C.D."/>
            <person name="Brambilla E.M."/>
            <person name="Rohde M."/>
            <person name="Spring S."/>
            <person name="Sikorski J."/>
            <person name="Goker M."/>
            <person name="Woyke T."/>
            <person name="Bristow J."/>
            <person name="Eisen J.A."/>
            <person name="Markowitz V."/>
            <person name="Hugenholtz P."/>
            <person name="Kyrpides N.C."/>
            <person name="Klenk H.P."/>
            <person name="Detter J.C."/>
        </authorList>
    </citation>
    <scope>NUCLEOTIDE SEQUENCE [LARGE SCALE GENOMIC DNA]</scope>
    <source>
        <strain evidence="4">ATCC BAA-921 / DSM 16994 / JCM 11577 / YK-1</strain>
    </source>
</reference>
<proteinExistence type="predicted"/>
<accession>E4U3B1</accession>
<dbReference type="KEGG" id="sku:Sulku_2148"/>
<evidence type="ECO:0000256" key="1">
    <source>
        <dbReference type="PIRSR" id="PIRSR001220-1"/>
    </source>
</evidence>
<evidence type="ECO:0000313" key="4">
    <source>
        <dbReference type="Proteomes" id="UP000008721"/>
    </source>
</evidence>
<protein>
    <submittedName>
        <fullName evidence="3">Asparaginase</fullName>
    </submittedName>
</protein>
<dbReference type="Pfam" id="PF00710">
    <property type="entry name" value="Asparaginase"/>
    <property type="match status" value="1"/>
</dbReference>
<dbReference type="PANTHER" id="PTHR11707">
    <property type="entry name" value="L-ASPARAGINASE"/>
    <property type="match status" value="1"/>
</dbReference>
<gene>
    <name evidence="3" type="ordered locus">Sulku_2148</name>
</gene>
<feature type="active site" description="O-isoaspartyl threonine intermediate" evidence="1">
    <location>
        <position position="9"/>
    </location>
</feature>
<dbReference type="PIRSF" id="PIRSF500176">
    <property type="entry name" value="L_ASNase"/>
    <property type="match status" value="1"/>
</dbReference>
<dbReference type="InterPro" id="IPR006034">
    <property type="entry name" value="Asparaginase/glutaminase-like"/>
</dbReference>
<feature type="domain" description="L-asparaginase N-terminal" evidence="2">
    <location>
        <begin position="2"/>
        <end position="152"/>
    </location>
</feature>
<dbReference type="EMBL" id="CP002355">
    <property type="protein sequence ID" value="ADR34808.1"/>
    <property type="molecule type" value="Genomic_DNA"/>
</dbReference>
<organism evidence="3 4">
    <name type="scientific">Sulfuricurvum kujiense (strain ATCC BAA-921 / DSM 16994 / JCM 11577 / YK-1)</name>
    <dbReference type="NCBI Taxonomy" id="709032"/>
    <lineage>
        <taxon>Bacteria</taxon>
        <taxon>Pseudomonadati</taxon>
        <taxon>Campylobacterota</taxon>
        <taxon>Epsilonproteobacteria</taxon>
        <taxon>Campylobacterales</taxon>
        <taxon>Sulfurimonadaceae</taxon>
        <taxon>Sulfuricurvum</taxon>
    </lineage>
</organism>
<dbReference type="HOGENOM" id="CLU_019134_4_2_7"/>
<dbReference type="InterPro" id="IPR027474">
    <property type="entry name" value="L-asparaginase_N"/>
</dbReference>
<keyword evidence="4" id="KW-1185">Reference proteome</keyword>
<dbReference type="Proteomes" id="UP000008721">
    <property type="component" value="Chromosome"/>
</dbReference>
<dbReference type="InterPro" id="IPR037152">
    <property type="entry name" value="L-asparaginase_N_sf"/>
</dbReference>
<dbReference type="SUPFAM" id="SSF53774">
    <property type="entry name" value="Glutaminase/Asparaginase"/>
    <property type="match status" value="1"/>
</dbReference>
<sequence>MLIINTGGTFNKRYDPIKGELFVPNDNQAVESILESLVIDISLQGVIYKDSLEMDAQDRTFLGQTIAASDAQTVIVIHGTDTMDLSAAYIDMLALDKTVVFTGSMVPFSIDPIEATANLSMAIGYGQHAVRGVHIVMQGVMNSFKQVKKNKSAGKFEYV</sequence>
<dbReference type="eggNOG" id="COG0252">
    <property type="taxonomic scope" value="Bacteria"/>
</dbReference>
<dbReference type="InterPro" id="IPR036152">
    <property type="entry name" value="Asp/glu_Ase-like_sf"/>
</dbReference>
<dbReference type="PANTHER" id="PTHR11707:SF28">
    <property type="entry name" value="60 KDA LYSOPHOSPHOLIPASE"/>
    <property type="match status" value="1"/>
</dbReference>
<dbReference type="Gene3D" id="3.40.50.1170">
    <property type="entry name" value="L-asparaginase, N-terminal domain"/>
    <property type="match status" value="1"/>
</dbReference>
<name>E4U3B1_SULKY</name>
<dbReference type="PRINTS" id="PR00139">
    <property type="entry name" value="ASNGLNASE"/>
</dbReference>
<dbReference type="RefSeq" id="WP_013461005.1">
    <property type="nucleotide sequence ID" value="NC_014762.1"/>
</dbReference>
<dbReference type="STRING" id="709032.Sulku_2148"/>
<dbReference type="PIRSF" id="PIRSF001220">
    <property type="entry name" value="L-ASNase_gatD"/>
    <property type="match status" value="1"/>
</dbReference>
<evidence type="ECO:0000259" key="2">
    <source>
        <dbReference type="Pfam" id="PF00710"/>
    </source>
</evidence>
<dbReference type="AlphaFoldDB" id="E4U3B1"/>